<proteinExistence type="predicted"/>
<dbReference type="Gene3D" id="3.90.1200.10">
    <property type="match status" value="1"/>
</dbReference>
<sequence length="327" mass="35205">MRYPDGKMPFGGEEPAATIVVMTDTANTRIGWLDLPAAVRARIEAIIGGGRVAEAVSQRGGFSPGTADRVRTETGRRAFVKAVCPAINVRSAELARMEIHVSGALPRTAPVPELLGAFDDGDWVVLVLEDVDGAQPRTPWVEAEFDAALAALAELADAVTPSPVGGLPTTAERLADDFAAWEIVAADPPADLDPWLAERLTELCAAAKRSLDVLGTGNTLAHCDIRADNLLVRRDDGRVVIVDWPWGAIGPEWLDRLLLGINVRVHGGDPARALTGIEPDVVTDFLAGLVGYFEYVGRLPPPPAIPTVRAFQRWQAEALRPWLRDRL</sequence>
<accession>A0A919WB53</accession>
<name>A0A919WB53_9ACTN</name>
<evidence type="ECO:0000313" key="2">
    <source>
        <dbReference type="EMBL" id="GIM96971.1"/>
    </source>
</evidence>
<evidence type="ECO:0000313" key="3">
    <source>
        <dbReference type="Proteomes" id="UP000677082"/>
    </source>
</evidence>
<evidence type="ECO:0000259" key="1">
    <source>
        <dbReference type="Pfam" id="PF01636"/>
    </source>
</evidence>
<gene>
    <name evidence="2" type="ORF">Ato02nite_087640</name>
</gene>
<keyword evidence="3" id="KW-1185">Reference proteome</keyword>
<dbReference type="Proteomes" id="UP000677082">
    <property type="component" value="Unassembled WGS sequence"/>
</dbReference>
<feature type="domain" description="Aminoglycoside phosphotransferase" evidence="1">
    <location>
        <begin position="69"/>
        <end position="245"/>
    </location>
</feature>
<comment type="caution">
    <text evidence="2">The sequence shown here is derived from an EMBL/GenBank/DDBJ whole genome shotgun (WGS) entry which is preliminary data.</text>
</comment>
<dbReference type="InterPro" id="IPR011009">
    <property type="entry name" value="Kinase-like_dom_sf"/>
</dbReference>
<dbReference type="EMBL" id="BOQN01000132">
    <property type="protein sequence ID" value="GIM96971.1"/>
    <property type="molecule type" value="Genomic_DNA"/>
</dbReference>
<organism evidence="2 3">
    <name type="scientific">Paractinoplanes toevensis</name>
    <dbReference type="NCBI Taxonomy" id="571911"/>
    <lineage>
        <taxon>Bacteria</taxon>
        <taxon>Bacillati</taxon>
        <taxon>Actinomycetota</taxon>
        <taxon>Actinomycetes</taxon>
        <taxon>Micromonosporales</taxon>
        <taxon>Micromonosporaceae</taxon>
        <taxon>Paractinoplanes</taxon>
    </lineage>
</organism>
<dbReference type="InterPro" id="IPR002575">
    <property type="entry name" value="Aminoglycoside_PTrfase"/>
</dbReference>
<dbReference type="SUPFAM" id="SSF56112">
    <property type="entry name" value="Protein kinase-like (PK-like)"/>
    <property type="match status" value="1"/>
</dbReference>
<reference evidence="2 3" key="1">
    <citation type="submission" date="2021-03" db="EMBL/GenBank/DDBJ databases">
        <title>Whole genome shotgun sequence of Actinoplanes toevensis NBRC 105298.</title>
        <authorList>
            <person name="Komaki H."/>
            <person name="Tamura T."/>
        </authorList>
    </citation>
    <scope>NUCLEOTIDE SEQUENCE [LARGE SCALE GENOMIC DNA]</scope>
    <source>
        <strain evidence="2 3">NBRC 105298</strain>
    </source>
</reference>
<dbReference type="Pfam" id="PF01636">
    <property type="entry name" value="APH"/>
    <property type="match status" value="1"/>
</dbReference>
<protein>
    <recommendedName>
        <fullName evidence="1">Aminoglycoside phosphotransferase domain-containing protein</fullName>
    </recommendedName>
</protein>
<dbReference type="AlphaFoldDB" id="A0A919WB53"/>